<proteinExistence type="predicted"/>
<accession>B4VM98</accession>
<reference evidence="1 2" key="1">
    <citation type="submission" date="2008-07" db="EMBL/GenBank/DDBJ databases">
        <authorList>
            <person name="Tandeau de Marsac N."/>
            <person name="Ferriera S."/>
            <person name="Johnson J."/>
            <person name="Kravitz S."/>
            <person name="Beeson K."/>
            <person name="Sutton G."/>
            <person name="Rogers Y.-H."/>
            <person name="Friedman R."/>
            <person name="Frazier M."/>
            <person name="Venter J.C."/>
        </authorList>
    </citation>
    <scope>NUCLEOTIDE SEQUENCE [LARGE SCALE GENOMIC DNA]</scope>
    <source>
        <strain evidence="1 2">PCC 7420</strain>
    </source>
</reference>
<evidence type="ECO:0000313" key="1">
    <source>
        <dbReference type="EMBL" id="EDX76879.1"/>
    </source>
</evidence>
<keyword evidence="2" id="KW-1185">Reference proteome</keyword>
<dbReference type="HOGENOM" id="CLU_3078719_0_0_3"/>
<dbReference type="Proteomes" id="UP000003835">
    <property type="component" value="Unassembled WGS sequence"/>
</dbReference>
<dbReference type="EMBL" id="DS989845">
    <property type="protein sequence ID" value="EDX76879.1"/>
    <property type="molecule type" value="Genomic_DNA"/>
</dbReference>
<organism evidence="1 2">
    <name type="scientific">Coleofasciculus chthonoplastes PCC 7420</name>
    <dbReference type="NCBI Taxonomy" id="118168"/>
    <lineage>
        <taxon>Bacteria</taxon>
        <taxon>Bacillati</taxon>
        <taxon>Cyanobacteriota</taxon>
        <taxon>Cyanophyceae</taxon>
        <taxon>Coleofasciculales</taxon>
        <taxon>Coleofasciculaceae</taxon>
        <taxon>Coleofasciculus</taxon>
    </lineage>
</organism>
<gene>
    <name evidence="1" type="ORF">MC7420_1882</name>
</gene>
<protein>
    <submittedName>
        <fullName evidence="1">Uncharacterized protein</fullName>
    </submittedName>
</protein>
<sequence length="52" mass="5969">MTQVRWSQSQLLTSPRYPLFKLTVGSVTVRNLLLQMDLLTHGRSLSPSNQRL</sequence>
<name>B4VM98_9CYAN</name>
<evidence type="ECO:0000313" key="2">
    <source>
        <dbReference type="Proteomes" id="UP000003835"/>
    </source>
</evidence>
<dbReference type="AlphaFoldDB" id="B4VM98"/>